<dbReference type="AlphaFoldDB" id="A0A4R6K316"/>
<reference evidence="1 2" key="1">
    <citation type="submission" date="2019-03" db="EMBL/GenBank/DDBJ databases">
        <title>Genomic Encyclopedia of Type Strains, Phase III (KMG-III): the genomes of soil and plant-associated and newly described type strains.</title>
        <authorList>
            <person name="Whitman W."/>
        </authorList>
    </citation>
    <scope>NUCLEOTIDE SEQUENCE [LARGE SCALE GENOMIC DNA]</scope>
    <source>
        <strain evidence="1 2">VKM Ac-2527</strain>
    </source>
</reference>
<proteinExistence type="predicted"/>
<evidence type="ECO:0000313" key="2">
    <source>
        <dbReference type="Proteomes" id="UP000295388"/>
    </source>
</evidence>
<keyword evidence="2" id="KW-1185">Reference proteome</keyword>
<sequence>MPTLVGSISLLVGCLPSSSWSTTKETSAARTGGIWAGSAMSQATQVVRRPSGNSVPLDS</sequence>
<protein>
    <submittedName>
        <fullName evidence="1">Uncharacterized protein</fullName>
    </submittedName>
</protein>
<evidence type="ECO:0000313" key="1">
    <source>
        <dbReference type="EMBL" id="TDO43237.1"/>
    </source>
</evidence>
<accession>A0A4R6K316</accession>
<gene>
    <name evidence="1" type="ORF">EV643_119170</name>
</gene>
<organism evidence="1 2">
    <name type="scientific">Kribbella caucasensis</name>
    <dbReference type="NCBI Taxonomy" id="2512215"/>
    <lineage>
        <taxon>Bacteria</taxon>
        <taxon>Bacillati</taxon>
        <taxon>Actinomycetota</taxon>
        <taxon>Actinomycetes</taxon>
        <taxon>Propionibacteriales</taxon>
        <taxon>Kribbellaceae</taxon>
        <taxon>Kribbella</taxon>
    </lineage>
</organism>
<dbReference type="EMBL" id="SNWQ01000019">
    <property type="protein sequence ID" value="TDO43237.1"/>
    <property type="molecule type" value="Genomic_DNA"/>
</dbReference>
<dbReference type="Proteomes" id="UP000295388">
    <property type="component" value="Unassembled WGS sequence"/>
</dbReference>
<comment type="caution">
    <text evidence="1">The sequence shown here is derived from an EMBL/GenBank/DDBJ whole genome shotgun (WGS) entry which is preliminary data.</text>
</comment>
<name>A0A4R6K316_9ACTN</name>